<dbReference type="PRINTS" id="PR00070">
    <property type="entry name" value="DHFR"/>
</dbReference>
<dbReference type="PROSITE" id="PS00075">
    <property type="entry name" value="DHFR_1"/>
    <property type="match status" value="1"/>
</dbReference>
<evidence type="ECO:0000256" key="7">
    <source>
        <dbReference type="ARBA" id="ARBA00025067"/>
    </source>
</evidence>
<feature type="domain" description="DHFR" evidence="10">
    <location>
        <begin position="2"/>
        <end position="164"/>
    </location>
</feature>
<keyword evidence="5 8" id="KW-0521">NADP</keyword>
<dbReference type="Proteomes" id="UP001059934">
    <property type="component" value="Chromosome"/>
</dbReference>
<keyword evidence="12" id="KW-1185">Reference proteome</keyword>
<dbReference type="InterPro" id="IPR017925">
    <property type="entry name" value="DHFR_CS"/>
</dbReference>
<dbReference type="PANTHER" id="PTHR48069">
    <property type="entry name" value="DIHYDROFOLATE REDUCTASE"/>
    <property type="match status" value="1"/>
</dbReference>
<keyword evidence="4 8" id="KW-0554">One-carbon metabolism</keyword>
<organism evidence="11 12">
    <name type="scientific">SAR92 clade bacterium H455</name>
    <dbReference type="NCBI Taxonomy" id="2974818"/>
    <lineage>
        <taxon>Bacteria</taxon>
        <taxon>Pseudomonadati</taxon>
        <taxon>Pseudomonadota</taxon>
        <taxon>Gammaproteobacteria</taxon>
        <taxon>Cellvibrionales</taxon>
        <taxon>Porticoccaceae</taxon>
        <taxon>SAR92 clade</taxon>
    </lineage>
</organism>
<keyword evidence="6 8" id="KW-0560">Oxidoreductase</keyword>
<dbReference type="PANTHER" id="PTHR48069:SF3">
    <property type="entry name" value="DIHYDROFOLATE REDUCTASE"/>
    <property type="match status" value="1"/>
</dbReference>
<accession>A0ABY5TT18</accession>
<evidence type="ECO:0000256" key="5">
    <source>
        <dbReference type="ARBA" id="ARBA00022857"/>
    </source>
</evidence>
<evidence type="ECO:0000256" key="4">
    <source>
        <dbReference type="ARBA" id="ARBA00022563"/>
    </source>
</evidence>
<evidence type="ECO:0000259" key="10">
    <source>
        <dbReference type="PROSITE" id="PS51330"/>
    </source>
</evidence>
<gene>
    <name evidence="11" type="ORF">NYF23_01490</name>
</gene>
<dbReference type="InterPro" id="IPR012259">
    <property type="entry name" value="DHFR"/>
</dbReference>
<evidence type="ECO:0000256" key="6">
    <source>
        <dbReference type="ARBA" id="ARBA00023002"/>
    </source>
</evidence>
<protein>
    <recommendedName>
        <fullName evidence="3 8">Dihydrofolate reductase</fullName>
        <ecNumber evidence="3 8">1.5.1.3</ecNumber>
    </recommendedName>
</protein>
<dbReference type="SUPFAM" id="SSF53597">
    <property type="entry name" value="Dihydrofolate reductase-like"/>
    <property type="match status" value="1"/>
</dbReference>
<dbReference type="CDD" id="cd00209">
    <property type="entry name" value="DHFR"/>
    <property type="match status" value="1"/>
</dbReference>
<dbReference type="PROSITE" id="PS51330">
    <property type="entry name" value="DHFR_2"/>
    <property type="match status" value="1"/>
</dbReference>
<dbReference type="PIRSF" id="PIRSF000194">
    <property type="entry name" value="DHFR"/>
    <property type="match status" value="1"/>
</dbReference>
<evidence type="ECO:0000256" key="8">
    <source>
        <dbReference type="PIRNR" id="PIRNR000194"/>
    </source>
</evidence>
<comment type="similarity">
    <text evidence="2 8 9">Belongs to the dihydrofolate reductase family.</text>
</comment>
<evidence type="ECO:0000256" key="9">
    <source>
        <dbReference type="RuleBase" id="RU004474"/>
    </source>
</evidence>
<name>A0ABY5TT18_9GAMM</name>
<dbReference type="Gene3D" id="3.40.430.10">
    <property type="entry name" value="Dihydrofolate Reductase, subunit A"/>
    <property type="match status" value="1"/>
</dbReference>
<dbReference type="Pfam" id="PF00186">
    <property type="entry name" value="DHFR_1"/>
    <property type="match status" value="1"/>
</dbReference>
<evidence type="ECO:0000256" key="2">
    <source>
        <dbReference type="ARBA" id="ARBA00009539"/>
    </source>
</evidence>
<evidence type="ECO:0000256" key="1">
    <source>
        <dbReference type="ARBA" id="ARBA00004903"/>
    </source>
</evidence>
<proteinExistence type="inferred from homology"/>
<comment type="pathway">
    <text evidence="1 8">Cofactor biosynthesis; tetrahydrofolate biosynthesis; 5,6,7,8-tetrahydrofolate from 7,8-dihydrofolate: step 1/1.</text>
</comment>
<evidence type="ECO:0000313" key="11">
    <source>
        <dbReference type="EMBL" id="UVW35294.1"/>
    </source>
</evidence>
<evidence type="ECO:0000256" key="3">
    <source>
        <dbReference type="ARBA" id="ARBA00012856"/>
    </source>
</evidence>
<sequence>MQVSLIVAVSRNGVIGLNNQLPWHLPEDLKYFKSVTMGKPLIMGRKTYDSIGRPLPGRTNIVITRDPEWRAEGVQVAQTLLQAMTLARLACADAGAEEIMVIGGEQIYRLTLPVADRLYLTEVQAQVEGDAFFPDYDLEQWHQVSEQLPEKTDTHPYRYLVLERKPS</sequence>
<comment type="catalytic activity">
    <reaction evidence="8">
        <text>(6S)-5,6,7,8-tetrahydrofolate + NADP(+) = 7,8-dihydrofolate + NADPH + H(+)</text>
        <dbReference type="Rhea" id="RHEA:15009"/>
        <dbReference type="ChEBI" id="CHEBI:15378"/>
        <dbReference type="ChEBI" id="CHEBI:57451"/>
        <dbReference type="ChEBI" id="CHEBI:57453"/>
        <dbReference type="ChEBI" id="CHEBI:57783"/>
        <dbReference type="ChEBI" id="CHEBI:58349"/>
        <dbReference type="EC" id="1.5.1.3"/>
    </reaction>
</comment>
<comment type="function">
    <text evidence="7 8">Key enzyme in folate metabolism. Catalyzes an essential reaction for de novo glycine and purine synthesis, and for DNA precursor synthesis.</text>
</comment>
<dbReference type="EMBL" id="CP103416">
    <property type="protein sequence ID" value="UVW35294.1"/>
    <property type="molecule type" value="Genomic_DNA"/>
</dbReference>
<dbReference type="InterPro" id="IPR001796">
    <property type="entry name" value="DHFR_dom"/>
</dbReference>
<evidence type="ECO:0000313" key="12">
    <source>
        <dbReference type="Proteomes" id="UP001059934"/>
    </source>
</evidence>
<reference evidence="11" key="1">
    <citation type="submission" date="2022-08" db="EMBL/GenBank/DDBJ databases">
        <title>Catabolic pathway analysis in culturable SAR92 clade bacteria reveals their overlooked roles in DMSP degradation in coastal seas.</title>
        <authorList>
            <person name="He X."/>
            <person name="Zhang X."/>
            <person name="Zhang Y."/>
        </authorList>
    </citation>
    <scope>NUCLEOTIDE SEQUENCE</scope>
    <source>
        <strain evidence="11">H455</strain>
    </source>
</reference>
<dbReference type="EC" id="1.5.1.3" evidence="3 8"/>
<dbReference type="InterPro" id="IPR024072">
    <property type="entry name" value="DHFR-like_dom_sf"/>
</dbReference>